<dbReference type="SUPFAM" id="SSF51430">
    <property type="entry name" value="NAD(P)-linked oxidoreductase"/>
    <property type="match status" value="1"/>
</dbReference>
<sequence length="321" mass="35636">MGDETIPEVILSSGQKMPLIGMGTAAYPLPPPDLLTPTIINAIEIGYRHFDTASIYNSEEALGRAVKGALEQGLIKTRDEVFITSKLWCTDNHHDLVLPALKNTLQKLGLEYVDLYLIHWPVRLKQGAVGFSFSNDEHLPFDMKGTWEAMEECSRLGLAKSIGVSNFSCKKLSQLLANATIPPAVNQVEMTPAWQQKKMREFCKENGIHMSAWSPLGANGAVWGSLAVMNSPILKDIALAKGKSVAQVSLRWIYEQGVSLIVKSFNKERMKENLQIFDWGLSEEELAMVNQIPQGRGYSGELFVSPYGSYKSVDELWDGET</sequence>
<dbReference type="GO" id="GO:0044550">
    <property type="term" value="P:secondary metabolite biosynthetic process"/>
    <property type="evidence" value="ECO:0007669"/>
    <property type="project" value="UniProtKB-ARBA"/>
</dbReference>
<dbReference type="OMA" id="HVVISWH"/>
<evidence type="ECO:0000256" key="1">
    <source>
        <dbReference type="ARBA" id="ARBA00023002"/>
    </source>
</evidence>
<feature type="site" description="Lowers pKa of active site Tyr" evidence="4">
    <location>
        <position position="86"/>
    </location>
</feature>
<evidence type="ECO:0000313" key="7">
    <source>
        <dbReference type="Proteomes" id="UP000655225"/>
    </source>
</evidence>
<dbReference type="InterPro" id="IPR044497">
    <property type="entry name" value="AKR4A/B"/>
</dbReference>
<feature type="domain" description="NADP-dependent oxidoreductase" evidence="5">
    <location>
        <begin position="20"/>
        <end position="292"/>
    </location>
</feature>
<gene>
    <name evidence="6" type="ORF">HHK36_024173</name>
</gene>
<organism evidence="6 7">
    <name type="scientific">Tetracentron sinense</name>
    <name type="common">Spur-leaf</name>
    <dbReference type="NCBI Taxonomy" id="13715"/>
    <lineage>
        <taxon>Eukaryota</taxon>
        <taxon>Viridiplantae</taxon>
        <taxon>Streptophyta</taxon>
        <taxon>Embryophyta</taxon>
        <taxon>Tracheophyta</taxon>
        <taxon>Spermatophyta</taxon>
        <taxon>Magnoliopsida</taxon>
        <taxon>Trochodendrales</taxon>
        <taxon>Trochodendraceae</taxon>
        <taxon>Tetracentron</taxon>
    </lineage>
</organism>
<dbReference type="PROSITE" id="PS00062">
    <property type="entry name" value="ALDOKETO_REDUCTASE_2"/>
    <property type="match status" value="1"/>
</dbReference>
<dbReference type="FunFam" id="3.20.20.100:FF:000014">
    <property type="entry name" value="NAD(P)-linked oxidoreductase superfamily protein"/>
    <property type="match status" value="1"/>
</dbReference>
<keyword evidence="7" id="KW-1185">Reference proteome</keyword>
<dbReference type="CDD" id="cd19124">
    <property type="entry name" value="AKR_AKR4A_4B"/>
    <property type="match status" value="1"/>
</dbReference>
<evidence type="ECO:0000256" key="4">
    <source>
        <dbReference type="PIRSR" id="PIRSR000097-3"/>
    </source>
</evidence>
<evidence type="ECO:0000259" key="5">
    <source>
        <dbReference type="Pfam" id="PF00248"/>
    </source>
</evidence>
<dbReference type="InterPro" id="IPR036812">
    <property type="entry name" value="NAD(P)_OxRdtase_dom_sf"/>
</dbReference>
<dbReference type="PROSITE" id="PS00063">
    <property type="entry name" value="ALDOKETO_REDUCTASE_3"/>
    <property type="match status" value="1"/>
</dbReference>
<dbReference type="PANTHER" id="PTHR11732">
    <property type="entry name" value="ALDO/KETO REDUCTASE"/>
    <property type="match status" value="1"/>
</dbReference>
<dbReference type="Gene3D" id="3.20.20.100">
    <property type="entry name" value="NADP-dependent oxidoreductase domain"/>
    <property type="match status" value="1"/>
</dbReference>
<evidence type="ECO:0000256" key="3">
    <source>
        <dbReference type="PIRSR" id="PIRSR000097-2"/>
    </source>
</evidence>
<feature type="binding site" evidence="3">
    <location>
        <position position="119"/>
    </location>
    <ligand>
        <name>substrate</name>
    </ligand>
</feature>
<dbReference type="PRINTS" id="PR00069">
    <property type="entry name" value="ALDKETRDTASE"/>
</dbReference>
<reference evidence="6 7" key="1">
    <citation type="submission" date="2020-04" db="EMBL/GenBank/DDBJ databases">
        <title>Plant Genome Project.</title>
        <authorList>
            <person name="Zhang R.-G."/>
        </authorList>
    </citation>
    <scope>NUCLEOTIDE SEQUENCE [LARGE SCALE GENOMIC DNA]</scope>
    <source>
        <strain evidence="6">YNK0</strain>
        <tissue evidence="6">Leaf</tissue>
    </source>
</reference>
<evidence type="ECO:0000313" key="6">
    <source>
        <dbReference type="EMBL" id="KAF8389654.1"/>
    </source>
</evidence>
<proteinExistence type="predicted"/>
<name>A0A834YIJ5_TETSI</name>
<accession>A0A834YIJ5</accession>
<protein>
    <recommendedName>
        <fullName evidence="5">NADP-dependent oxidoreductase domain-containing protein</fullName>
    </recommendedName>
</protein>
<evidence type="ECO:0000256" key="2">
    <source>
        <dbReference type="PIRSR" id="PIRSR000097-1"/>
    </source>
</evidence>
<keyword evidence="1" id="KW-0560">Oxidoreductase</keyword>
<dbReference type="InterPro" id="IPR023210">
    <property type="entry name" value="NADP_OxRdtase_dom"/>
</dbReference>
<dbReference type="AlphaFoldDB" id="A0A834YIJ5"/>
<dbReference type="PIRSF" id="PIRSF000097">
    <property type="entry name" value="AKR"/>
    <property type="match status" value="1"/>
</dbReference>
<comment type="caution">
    <text evidence="6">The sequence shown here is derived from an EMBL/GenBank/DDBJ whole genome shotgun (WGS) entry which is preliminary data.</text>
</comment>
<dbReference type="GO" id="GO:0016616">
    <property type="term" value="F:oxidoreductase activity, acting on the CH-OH group of donors, NAD or NADP as acceptor"/>
    <property type="evidence" value="ECO:0007669"/>
    <property type="project" value="InterPro"/>
</dbReference>
<dbReference type="Pfam" id="PF00248">
    <property type="entry name" value="Aldo_ket_red"/>
    <property type="match status" value="1"/>
</dbReference>
<dbReference type="InterPro" id="IPR018170">
    <property type="entry name" value="Aldo/ket_reductase_CS"/>
</dbReference>
<dbReference type="InterPro" id="IPR020471">
    <property type="entry name" value="AKR"/>
</dbReference>
<feature type="active site" description="Proton donor" evidence="2">
    <location>
        <position position="56"/>
    </location>
</feature>
<dbReference type="Proteomes" id="UP000655225">
    <property type="component" value="Unassembled WGS sequence"/>
</dbReference>
<dbReference type="OrthoDB" id="416253at2759"/>
<dbReference type="EMBL" id="JABCRI010000018">
    <property type="protein sequence ID" value="KAF8389654.1"/>
    <property type="molecule type" value="Genomic_DNA"/>
</dbReference>
<dbReference type="PROSITE" id="PS00798">
    <property type="entry name" value="ALDOKETO_REDUCTASE_1"/>
    <property type="match status" value="1"/>
</dbReference>